<keyword evidence="3" id="KW-0328">Glycosyltransferase</keyword>
<evidence type="ECO:0000256" key="4">
    <source>
        <dbReference type="ARBA" id="ARBA00022679"/>
    </source>
</evidence>
<evidence type="ECO:0000256" key="1">
    <source>
        <dbReference type="ARBA" id="ARBA00022645"/>
    </source>
</evidence>
<dbReference type="InterPro" id="IPR001264">
    <property type="entry name" value="Glyco_trans_51"/>
</dbReference>
<accession>A0ABU7LID5</accession>
<evidence type="ECO:0000256" key="5">
    <source>
        <dbReference type="ARBA" id="ARBA00022801"/>
    </source>
</evidence>
<dbReference type="Gene3D" id="3.40.710.10">
    <property type="entry name" value="DD-peptidase/beta-lactamase superfamily"/>
    <property type="match status" value="1"/>
</dbReference>
<evidence type="ECO:0000259" key="10">
    <source>
        <dbReference type="PROSITE" id="PS51178"/>
    </source>
</evidence>
<comment type="catalytic activity">
    <reaction evidence="7">
        <text>Preferential cleavage: (Ac)2-L-Lys-D-Ala-|-D-Ala. Also transpeptidation of peptidyl-alanyl moieties that are N-acyl substituents of D-alanine.</text>
        <dbReference type="EC" id="3.4.16.4"/>
    </reaction>
</comment>
<evidence type="ECO:0000256" key="6">
    <source>
        <dbReference type="ARBA" id="ARBA00023268"/>
    </source>
</evidence>
<dbReference type="EMBL" id="JAUTXY010000017">
    <property type="protein sequence ID" value="MEE2061270.1"/>
    <property type="molecule type" value="Genomic_DNA"/>
</dbReference>
<dbReference type="InterPro" id="IPR001460">
    <property type="entry name" value="PCN-bd_Tpept"/>
</dbReference>
<dbReference type="InterPro" id="IPR005543">
    <property type="entry name" value="PASTA_dom"/>
</dbReference>
<reference evidence="11 12" key="1">
    <citation type="submission" date="2023-07" db="EMBL/GenBank/DDBJ databases">
        <authorList>
            <person name="Girao M."/>
            <person name="Carvalho M.F."/>
        </authorList>
    </citation>
    <scope>NUCLEOTIDE SEQUENCE [LARGE SCALE GENOMIC DNA]</scope>
    <source>
        <strain evidence="11 12">YIM65754</strain>
    </source>
</reference>
<evidence type="ECO:0000313" key="11">
    <source>
        <dbReference type="EMBL" id="MEE2061270.1"/>
    </source>
</evidence>
<keyword evidence="12" id="KW-1185">Reference proteome</keyword>
<dbReference type="PANTHER" id="PTHR32282:SF33">
    <property type="entry name" value="PEPTIDOGLYCAN GLYCOSYLTRANSFERASE"/>
    <property type="match status" value="1"/>
</dbReference>
<evidence type="ECO:0000256" key="7">
    <source>
        <dbReference type="ARBA" id="ARBA00034000"/>
    </source>
</evidence>
<keyword evidence="5" id="KW-0378">Hydrolase</keyword>
<dbReference type="Gene3D" id="1.10.3810.10">
    <property type="entry name" value="Biosynthetic peptidoglycan transglycosylase-like"/>
    <property type="match status" value="1"/>
</dbReference>
<dbReference type="CDD" id="cd06577">
    <property type="entry name" value="PASTA_pknB"/>
    <property type="match status" value="1"/>
</dbReference>
<dbReference type="SMART" id="SM00740">
    <property type="entry name" value="PASTA"/>
    <property type="match status" value="1"/>
</dbReference>
<gene>
    <name evidence="11" type="ORF">Q7514_27465</name>
</gene>
<feature type="region of interest" description="Disordered" evidence="9">
    <location>
        <begin position="707"/>
        <end position="814"/>
    </location>
</feature>
<feature type="compositionally biased region" description="Low complexity" evidence="9">
    <location>
        <begin position="750"/>
        <end position="763"/>
    </location>
</feature>
<evidence type="ECO:0000256" key="2">
    <source>
        <dbReference type="ARBA" id="ARBA00022670"/>
    </source>
</evidence>
<name>A0ABU7LID5_9NOCA</name>
<comment type="catalytic activity">
    <reaction evidence="8">
        <text>[GlcNAc-(1-&gt;4)-Mur2Ac(oyl-L-Ala-gamma-D-Glu-L-Lys-D-Ala-D-Ala)](n)-di-trans,octa-cis-undecaprenyl diphosphate + beta-D-GlcNAc-(1-&gt;4)-Mur2Ac(oyl-L-Ala-gamma-D-Glu-L-Lys-D-Ala-D-Ala)-di-trans,octa-cis-undecaprenyl diphosphate = [GlcNAc-(1-&gt;4)-Mur2Ac(oyl-L-Ala-gamma-D-Glu-L-Lys-D-Ala-D-Ala)](n+1)-di-trans,octa-cis-undecaprenyl diphosphate + di-trans,octa-cis-undecaprenyl diphosphate + H(+)</text>
        <dbReference type="Rhea" id="RHEA:23708"/>
        <dbReference type="Rhea" id="RHEA-COMP:9602"/>
        <dbReference type="Rhea" id="RHEA-COMP:9603"/>
        <dbReference type="ChEBI" id="CHEBI:15378"/>
        <dbReference type="ChEBI" id="CHEBI:58405"/>
        <dbReference type="ChEBI" id="CHEBI:60033"/>
        <dbReference type="ChEBI" id="CHEBI:78435"/>
        <dbReference type="EC" id="2.4.99.28"/>
    </reaction>
</comment>
<feature type="domain" description="PASTA" evidence="10">
    <location>
        <begin position="683"/>
        <end position="746"/>
    </location>
</feature>
<comment type="caution">
    <text evidence="11">The sequence shown here is derived from an EMBL/GenBank/DDBJ whole genome shotgun (WGS) entry which is preliminary data.</text>
</comment>
<keyword evidence="1" id="KW-0121">Carboxypeptidase</keyword>
<dbReference type="Pfam" id="PF00905">
    <property type="entry name" value="Transpeptidase"/>
    <property type="match status" value="1"/>
</dbReference>
<sequence>MAKLAGCTALGGVLVAGMLFPAAGGFGYVSNRAADTVDNSSAELVEGIVPAVTTMVDSAGNPIAWLYDQRRFEVPSDQISNEMKLAIVSIEDKRFPEHQGVDWQGTIRAFLTNTSSGQVEQGASTIDQQYVKNYLLHVVAKTDAERRAAIETTPARKIREIRMALTLDEELSKDEILTRYLNLVPFGNGSFGIQDAAQTYFGIDAKDLNVTQSAMLAGMVQSSSALNPYTNEEGVTNRRNIVLDTMIDNIPERAEEIRAAKAEPLGVLPEPNTLPRGCIAAGDRGFFCEYALQYLANSGLSREQIDKGGYMIRTTLDPEVQSSTKAALDQYTSPTVDDVATVMNVIEPGQDSHRVLAMGSSRTYGLDGDAYETVQPQPYSLAGHGAGSIFKIFTVAAAMEKGLGTSAVLDVPGRYNAQGLGDGGARGCPAGYYCVENAAPYPPALSVTDALAQSPNTAFVKLIEATGVDSVVDMSVRLGMRSYSQPNTSGFGEQSMADMQKDQHLGSYTLGPTWINNLELSNVAATLASHGRWCPPTPIDGVFDREGKPVPITQQACEQAVEPGLADTLANAMSKDTAGGGTASGAAGSTGWNLPVAAKTGTTESHMSSAFMGFTNRYAGSVYTYGDSPTPGQICANPVRPCYDGNLFGGTAPAHTWFTAMTPVATKFGSVELPPTDPRYVRGAGNAQVPDVTGLSRDRAVQRLQDAGFSVSESTTKAEERAGTVTGSSPSGSAVPGSTVTIFISDGSVRAAPTTSATPARPSGSEVPDTTVPSAPAPVPGRQEPAQTESAPPDESESESPAATTTPSAPDPDN</sequence>
<feature type="compositionally biased region" description="Low complexity" evidence="9">
    <location>
        <begin position="799"/>
        <end position="808"/>
    </location>
</feature>
<evidence type="ECO:0000313" key="12">
    <source>
        <dbReference type="Proteomes" id="UP001336020"/>
    </source>
</evidence>
<keyword evidence="4" id="KW-0808">Transferase</keyword>
<organism evidence="11 12">
    <name type="scientific">Rhodococcus artemisiae</name>
    <dbReference type="NCBI Taxonomy" id="714159"/>
    <lineage>
        <taxon>Bacteria</taxon>
        <taxon>Bacillati</taxon>
        <taxon>Actinomycetota</taxon>
        <taxon>Actinomycetes</taxon>
        <taxon>Mycobacteriales</taxon>
        <taxon>Nocardiaceae</taxon>
        <taxon>Rhodococcus</taxon>
    </lineage>
</organism>
<evidence type="ECO:0000256" key="3">
    <source>
        <dbReference type="ARBA" id="ARBA00022676"/>
    </source>
</evidence>
<keyword evidence="2" id="KW-0645">Protease</keyword>
<dbReference type="Pfam" id="PF00912">
    <property type="entry name" value="Transgly"/>
    <property type="match status" value="1"/>
</dbReference>
<dbReference type="PROSITE" id="PS51178">
    <property type="entry name" value="PASTA"/>
    <property type="match status" value="1"/>
</dbReference>
<dbReference type="InterPro" id="IPR012338">
    <property type="entry name" value="Beta-lactam/transpept-like"/>
</dbReference>
<keyword evidence="6" id="KW-0511">Multifunctional enzyme</keyword>
<dbReference type="SUPFAM" id="SSF53955">
    <property type="entry name" value="Lysozyme-like"/>
    <property type="match status" value="1"/>
</dbReference>
<dbReference type="Proteomes" id="UP001336020">
    <property type="component" value="Unassembled WGS sequence"/>
</dbReference>
<dbReference type="RefSeq" id="WP_330136554.1">
    <property type="nucleotide sequence ID" value="NZ_JAUTXY010000017.1"/>
</dbReference>
<dbReference type="SUPFAM" id="SSF56601">
    <property type="entry name" value="beta-lactamase/transpeptidase-like"/>
    <property type="match status" value="1"/>
</dbReference>
<dbReference type="InterPro" id="IPR023346">
    <property type="entry name" value="Lysozyme-like_dom_sf"/>
</dbReference>
<dbReference type="InterPro" id="IPR036950">
    <property type="entry name" value="PBP_transglycosylase"/>
</dbReference>
<evidence type="ECO:0000256" key="9">
    <source>
        <dbReference type="SAM" id="MobiDB-lite"/>
    </source>
</evidence>
<feature type="compositionally biased region" description="Low complexity" evidence="9">
    <location>
        <begin position="723"/>
        <end position="740"/>
    </location>
</feature>
<dbReference type="Gene3D" id="3.30.10.20">
    <property type="match status" value="1"/>
</dbReference>
<dbReference type="InterPro" id="IPR050396">
    <property type="entry name" value="Glycosyltr_51/Transpeptidase"/>
</dbReference>
<protein>
    <submittedName>
        <fullName evidence="11">Transglycosylase domain-containing protein</fullName>
    </submittedName>
</protein>
<proteinExistence type="predicted"/>
<evidence type="ECO:0000256" key="8">
    <source>
        <dbReference type="ARBA" id="ARBA00049902"/>
    </source>
</evidence>
<dbReference type="Pfam" id="PF03793">
    <property type="entry name" value="PASTA"/>
    <property type="match status" value="1"/>
</dbReference>
<dbReference type="PANTHER" id="PTHR32282">
    <property type="entry name" value="BINDING PROTEIN TRANSPEPTIDASE, PUTATIVE-RELATED"/>
    <property type="match status" value="1"/>
</dbReference>